<dbReference type="CDD" id="cd16891">
    <property type="entry name" value="CwlT-like"/>
    <property type="match status" value="1"/>
</dbReference>
<evidence type="ECO:0000313" key="2">
    <source>
        <dbReference type="EMBL" id="GGJ53467.1"/>
    </source>
</evidence>
<dbReference type="SUPFAM" id="SSF53955">
    <property type="entry name" value="Lysozyme-like"/>
    <property type="match status" value="1"/>
</dbReference>
<dbReference type="Pfam" id="PF13702">
    <property type="entry name" value="Lysozyme_like"/>
    <property type="match status" value="1"/>
</dbReference>
<evidence type="ECO:0000313" key="3">
    <source>
        <dbReference type="Proteomes" id="UP000634435"/>
    </source>
</evidence>
<proteinExistence type="predicted"/>
<reference evidence="3" key="1">
    <citation type="journal article" date="2019" name="Int. J. Syst. Evol. Microbiol.">
        <title>The Global Catalogue of Microorganisms (GCM) 10K type strain sequencing project: providing services to taxonomists for standard genome sequencing and annotation.</title>
        <authorList>
            <consortium name="The Broad Institute Genomics Platform"/>
            <consortium name="The Broad Institute Genome Sequencing Center for Infectious Disease"/>
            <person name="Wu L."/>
            <person name="Ma J."/>
        </authorList>
    </citation>
    <scope>NUCLEOTIDE SEQUENCE [LARGE SCALE GENOMIC DNA]</scope>
    <source>
        <strain evidence="3">JCM 30071</strain>
    </source>
</reference>
<dbReference type="Proteomes" id="UP000634435">
    <property type="component" value="Unassembled WGS sequence"/>
</dbReference>
<name>A0ABQ2DCX9_9BACI</name>
<evidence type="ECO:0000259" key="1">
    <source>
        <dbReference type="Pfam" id="PF13702"/>
    </source>
</evidence>
<feature type="domain" description="CwlT-like lysozyme" evidence="1">
    <location>
        <begin position="20"/>
        <end position="172"/>
    </location>
</feature>
<comment type="caution">
    <text evidence="2">The sequence shown here is derived from an EMBL/GenBank/DDBJ whole genome shotgun (WGS) entry which is preliminary data.</text>
</comment>
<accession>A0ABQ2DCX9</accession>
<dbReference type="InterPro" id="IPR047194">
    <property type="entry name" value="CwlT-like_lysozyme"/>
</dbReference>
<organism evidence="2 3">
    <name type="scientific">Virgibacillus kapii</name>
    <dbReference type="NCBI Taxonomy" id="1638645"/>
    <lineage>
        <taxon>Bacteria</taxon>
        <taxon>Bacillati</taxon>
        <taxon>Bacillota</taxon>
        <taxon>Bacilli</taxon>
        <taxon>Bacillales</taxon>
        <taxon>Bacillaceae</taxon>
        <taxon>Virgibacillus</taxon>
    </lineage>
</organism>
<dbReference type="Gene3D" id="1.10.530.10">
    <property type="match status" value="1"/>
</dbReference>
<sequence>MLNTQGHKESTRQIAEPVISEEVRDYRPLVEKYAADYGVTEHVDTILGMMMQESGGRGKDPMQASESYCGERECIKDPELSIKQGVSYFSQTLEEANGDIKLAVQSYNFGKGFIQYIHDKEKDYSQEAAITFSQEMYANDPDKEKYRCLRDEAKEIDACYGDIYYVKSVITYRNKLAEE</sequence>
<gene>
    <name evidence="2" type="ORF">GCM10007111_14620</name>
</gene>
<dbReference type="InterPro" id="IPR023346">
    <property type="entry name" value="Lysozyme-like_dom_sf"/>
</dbReference>
<keyword evidence="3" id="KW-1185">Reference proteome</keyword>
<protein>
    <recommendedName>
        <fullName evidence="1">CwlT-like lysozyme domain-containing protein</fullName>
    </recommendedName>
</protein>
<dbReference type="EMBL" id="BMPN01000002">
    <property type="protein sequence ID" value="GGJ53467.1"/>
    <property type="molecule type" value="Genomic_DNA"/>
</dbReference>